<sequence length="164" mass="16806">MPGRLMAPVARLVVVAGRAAGEGADGAESWGRALAPEVTVGQGHEGLAAPPIDALPRALFTTGDRVGAVLADALRADPPPSHVLLWAGDGEPEEDLTAAGRLSCPVTVLVPMAAHAARTAAHLWRGLTDGPFTVRLLPPGCPLPAACDAVSARIVKEELQVWPA</sequence>
<keyword evidence="2" id="KW-1185">Reference proteome</keyword>
<dbReference type="Proteomes" id="UP001552479">
    <property type="component" value="Unassembled WGS sequence"/>
</dbReference>
<reference evidence="1 2" key="1">
    <citation type="submission" date="2024-06" db="EMBL/GenBank/DDBJ databases">
        <title>The Natural Products Discovery Center: Release of the First 8490 Sequenced Strains for Exploring Actinobacteria Biosynthetic Diversity.</title>
        <authorList>
            <person name="Kalkreuter E."/>
            <person name="Kautsar S.A."/>
            <person name="Yang D."/>
            <person name="Bader C.D."/>
            <person name="Teijaro C.N."/>
            <person name="Fluegel L."/>
            <person name="Davis C.M."/>
            <person name="Simpson J.R."/>
            <person name="Lauterbach L."/>
            <person name="Steele A.D."/>
            <person name="Gui C."/>
            <person name="Meng S."/>
            <person name="Li G."/>
            <person name="Viehrig K."/>
            <person name="Ye F."/>
            <person name="Su P."/>
            <person name="Kiefer A.F."/>
            <person name="Nichols A."/>
            <person name="Cepeda A.J."/>
            <person name="Yan W."/>
            <person name="Fan B."/>
            <person name="Jiang Y."/>
            <person name="Adhikari A."/>
            <person name="Zheng C.-J."/>
            <person name="Schuster L."/>
            <person name="Cowan T.M."/>
            <person name="Smanski M.J."/>
            <person name="Chevrette M.G."/>
            <person name="De Carvalho L.P.S."/>
            <person name="Shen B."/>
        </authorList>
    </citation>
    <scope>NUCLEOTIDE SEQUENCE [LARGE SCALE GENOMIC DNA]</scope>
    <source>
        <strain evidence="1 2">NPDC053791</strain>
    </source>
</reference>
<proteinExistence type="predicted"/>
<organism evidence="1 2">
    <name type="scientific">Streptomyces roseoverticillatus</name>
    <dbReference type="NCBI Taxonomy" id="66429"/>
    <lineage>
        <taxon>Bacteria</taxon>
        <taxon>Bacillati</taxon>
        <taxon>Actinomycetota</taxon>
        <taxon>Actinomycetes</taxon>
        <taxon>Kitasatosporales</taxon>
        <taxon>Streptomycetaceae</taxon>
        <taxon>Streptomyces</taxon>
    </lineage>
</organism>
<dbReference type="EMBL" id="JBFASG010000010">
    <property type="protein sequence ID" value="MEV4923876.1"/>
    <property type="molecule type" value="Genomic_DNA"/>
</dbReference>
<dbReference type="RefSeq" id="WP_366088056.1">
    <property type="nucleotide sequence ID" value="NZ_JBFASG010000010.1"/>
</dbReference>
<accession>A0ABV3IVP7</accession>
<evidence type="ECO:0000313" key="2">
    <source>
        <dbReference type="Proteomes" id="UP001552479"/>
    </source>
</evidence>
<comment type="caution">
    <text evidence="1">The sequence shown here is derived from an EMBL/GenBank/DDBJ whole genome shotgun (WGS) entry which is preliminary data.</text>
</comment>
<gene>
    <name evidence="1" type="ORF">AB0L03_13665</name>
</gene>
<evidence type="ECO:0000313" key="1">
    <source>
        <dbReference type="EMBL" id="MEV4923876.1"/>
    </source>
</evidence>
<name>A0ABV3IVP7_9ACTN</name>
<protein>
    <submittedName>
        <fullName evidence="1">Uncharacterized protein</fullName>
    </submittedName>
</protein>